<protein>
    <submittedName>
        <fullName evidence="2">Uncharacterized protein</fullName>
    </submittedName>
</protein>
<dbReference type="EMBL" id="CP039349">
    <property type="protein sequence ID" value="QCD92887.1"/>
    <property type="molecule type" value="Genomic_DNA"/>
</dbReference>
<dbReference type="AlphaFoldDB" id="A0A4D6LW30"/>
<evidence type="ECO:0000256" key="1">
    <source>
        <dbReference type="SAM" id="SignalP"/>
    </source>
</evidence>
<sequence length="91" mass="10031">MVSTAWWHGGWPPGASAVAEMLQAEVLCAEYALYYHGAWRWDLDHQVVAGSQWGLGAWCAGGGGSFARRSLLREKFKGTVRLTVHDTRQAV</sequence>
<evidence type="ECO:0000313" key="2">
    <source>
        <dbReference type="EMBL" id="QCD92887.1"/>
    </source>
</evidence>
<accession>A0A4D6LW30</accession>
<evidence type="ECO:0000313" key="3">
    <source>
        <dbReference type="Proteomes" id="UP000501690"/>
    </source>
</evidence>
<keyword evidence="1" id="KW-0732">Signal</keyword>
<reference evidence="2 3" key="1">
    <citation type="submission" date="2019-04" db="EMBL/GenBank/DDBJ databases">
        <title>An improved genome assembly and genetic linkage map for asparagus bean, Vigna unguiculata ssp. sesquipedialis.</title>
        <authorList>
            <person name="Xia Q."/>
            <person name="Zhang R."/>
            <person name="Dong Y."/>
        </authorList>
    </citation>
    <scope>NUCLEOTIDE SEQUENCE [LARGE SCALE GENOMIC DNA]</scope>
    <source>
        <tissue evidence="2">Leaf</tissue>
    </source>
</reference>
<keyword evidence="3" id="KW-1185">Reference proteome</keyword>
<name>A0A4D6LW30_VIGUN</name>
<proteinExistence type="predicted"/>
<feature type="chain" id="PRO_5020038968" evidence="1">
    <location>
        <begin position="18"/>
        <end position="91"/>
    </location>
</feature>
<feature type="signal peptide" evidence="1">
    <location>
        <begin position="1"/>
        <end position="17"/>
    </location>
</feature>
<dbReference type="Proteomes" id="UP000501690">
    <property type="component" value="Linkage Group LG5"/>
</dbReference>
<organism evidence="2 3">
    <name type="scientific">Vigna unguiculata</name>
    <name type="common">Cowpea</name>
    <dbReference type="NCBI Taxonomy" id="3917"/>
    <lineage>
        <taxon>Eukaryota</taxon>
        <taxon>Viridiplantae</taxon>
        <taxon>Streptophyta</taxon>
        <taxon>Embryophyta</taxon>
        <taxon>Tracheophyta</taxon>
        <taxon>Spermatophyta</taxon>
        <taxon>Magnoliopsida</taxon>
        <taxon>eudicotyledons</taxon>
        <taxon>Gunneridae</taxon>
        <taxon>Pentapetalae</taxon>
        <taxon>rosids</taxon>
        <taxon>fabids</taxon>
        <taxon>Fabales</taxon>
        <taxon>Fabaceae</taxon>
        <taxon>Papilionoideae</taxon>
        <taxon>50 kb inversion clade</taxon>
        <taxon>NPAAA clade</taxon>
        <taxon>indigoferoid/millettioid clade</taxon>
        <taxon>Phaseoleae</taxon>
        <taxon>Vigna</taxon>
    </lineage>
</organism>
<gene>
    <name evidence="2" type="ORF">DEO72_LG5g956</name>
</gene>